<proteinExistence type="predicted"/>
<evidence type="ECO:0000313" key="3">
    <source>
        <dbReference type="Proteomes" id="UP001265746"/>
    </source>
</evidence>
<dbReference type="AlphaFoldDB" id="A0AAD9SRA0"/>
<organism evidence="2 3">
    <name type="scientific">Phomopsis amygdali</name>
    <name type="common">Fusicoccum amygdali</name>
    <dbReference type="NCBI Taxonomy" id="1214568"/>
    <lineage>
        <taxon>Eukaryota</taxon>
        <taxon>Fungi</taxon>
        <taxon>Dikarya</taxon>
        <taxon>Ascomycota</taxon>
        <taxon>Pezizomycotina</taxon>
        <taxon>Sordariomycetes</taxon>
        <taxon>Sordariomycetidae</taxon>
        <taxon>Diaporthales</taxon>
        <taxon>Diaporthaceae</taxon>
        <taxon>Diaporthe</taxon>
    </lineage>
</organism>
<reference evidence="2" key="1">
    <citation type="submission" date="2023-06" db="EMBL/GenBank/DDBJ databases">
        <authorList>
            <person name="Noh H."/>
        </authorList>
    </citation>
    <scope>NUCLEOTIDE SEQUENCE</scope>
    <source>
        <strain evidence="2">DUCC20226</strain>
    </source>
</reference>
<keyword evidence="3" id="KW-1185">Reference proteome</keyword>
<accession>A0AAD9SRA0</accession>
<comment type="caution">
    <text evidence="2">The sequence shown here is derived from an EMBL/GenBank/DDBJ whole genome shotgun (WGS) entry which is preliminary data.</text>
</comment>
<sequence>MYHNGHVPVALGEHLHSPHPTAGRQAGQPSPAHAQKEREAKRSEAKEKSSQVKAQLTQLGLPISNLTATRILETSPTASFTLLLSSSSSSASVPFIVQRHISAASAPTATIKVSTMSLDLIQSHRGQRETLDTVLRIQGSRSP</sequence>
<dbReference type="Proteomes" id="UP001265746">
    <property type="component" value="Unassembled WGS sequence"/>
</dbReference>
<feature type="region of interest" description="Disordered" evidence="1">
    <location>
        <begin position="1"/>
        <end position="53"/>
    </location>
</feature>
<gene>
    <name evidence="2" type="ORF">N8I77_001045</name>
</gene>
<evidence type="ECO:0000313" key="2">
    <source>
        <dbReference type="EMBL" id="KAK2614197.1"/>
    </source>
</evidence>
<evidence type="ECO:0000256" key="1">
    <source>
        <dbReference type="SAM" id="MobiDB-lite"/>
    </source>
</evidence>
<protein>
    <submittedName>
        <fullName evidence="2">Uncharacterized protein</fullName>
    </submittedName>
</protein>
<name>A0AAD9SRA0_PHOAM</name>
<dbReference type="EMBL" id="JAUJFL010000001">
    <property type="protein sequence ID" value="KAK2614197.1"/>
    <property type="molecule type" value="Genomic_DNA"/>
</dbReference>
<feature type="compositionally biased region" description="Basic and acidic residues" evidence="1">
    <location>
        <begin position="34"/>
        <end position="50"/>
    </location>
</feature>